<evidence type="ECO:0000313" key="2">
    <source>
        <dbReference type="EMBL" id="PKY56382.1"/>
    </source>
</evidence>
<dbReference type="SMART" id="SM00256">
    <property type="entry name" value="FBOX"/>
    <property type="match status" value="1"/>
</dbReference>
<dbReference type="VEuPathDB" id="FungiDB:FUN_014581"/>
<feature type="domain" description="F-box" evidence="1">
    <location>
        <begin position="5"/>
        <end position="57"/>
    </location>
</feature>
<proteinExistence type="predicted"/>
<evidence type="ECO:0000313" key="3">
    <source>
        <dbReference type="Proteomes" id="UP000234323"/>
    </source>
</evidence>
<sequence length="268" mass="31880">MTAVHSQITNIPLELFIEICSFLPPVDLFTLSQVCRKFRGYLCAPNSFITQQIWKESRLNFMPKEDMPPPEGMSEEKYAELLITERGCQICKRTKECKIYWEFTIRCCKECHSNKTVGLIGLVDYPSEFVDIMPHTTELLCDKYFWKEQVDSAYSQYNGLSKEEKKIWLDNRKQIFDSIMNYASQRELREIKLLDYYCCFQPLDLYSPYYFFSDIFPSVYDFYPQTPQPSQPSLLSPYRNFFEEEIENESRFNASIRQNQDFLENSNE</sequence>
<dbReference type="EMBL" id="LLXI01002162">
    <property type="protein sequence ID" value="PKY56382.1"/>
    <property type="molecule type" value="Genomic_DNA"/>
</dbReference>
<organism evidence="2 3">
    <name type="scientific">Rhizophagus irregularis</name>
    <dbReference type="NCBI Taxonomy" id="588596"/>
    <lineage>
        <taxon>Eukaryota</taxon>
        <taxon>Fungi</taxon>
        <taxon>Fungi incertae sedis</taxon>
        <taxon>Mucoromycota</taxon>
        <taxon>Glomeromycotina</taxon>
        <taxon>Glomeromycetes</taxon>
        <taxon>Glomerales</taxon>
        <taxon>Glomeraceae</taxon>
        <taxon>Rhizophagus</taxon>
    </lineage>
</organism>
<name>A0A2I1HBX2_9GLOM</name>
<reference evidence="2 3" key="1">
    <citation type="submission" date="2015-10" db="EMBL/GenBank/DDBJ databases">
        <title>Genome analyses suggest a sexual origin of heterokaryosis in a supposedly ancient asexual fungus.</title>
        <authorList>
            <person name="Ropars J."/>
            <person name="Sedzielewska K."/>
            <person name="Noel J."/>
            <person name="Charron P."/>
            <person name="Farinelli L."/>
            <person name="Marton T."/>
            <person name="Kruger M."/>
            <person name="Pelin A."/>
            <person name="Brachmann A."/>
            <person name="Corradi N."/>
        </authorList>
    </citation>
    <scope>NUCLEOTIDE SEQUENCE [LARGE SCALE GENOMIC DNA]</scope>
    <source>
        <strain evidence="2 3">A4</strain>
    </source>
</reference>
<gene>
    <name evidence="2" type="ORF">RhiirA4_549206</name>
</gene>
<dbReference type="Proteomes" id="UP000234323">
    <property type="component" value="Unassembled WGS sequence"/>
</dbReference>
<keyword evidence="3" id="KW-1185">Reference proteome</keyword>
<dbReference type="OrthoDB" id="2322499at2759"/>
<dbReference type="Pfam" id="PF00646">
    <property type="entry name" value="F-box"/>
    <property type="match status" value="1"/>
</dbReference>
<dbReference type="SUPFAM" id="SSF81383">
    <property type="entry name" value="F-box domain"/>
    <property type="match status" value="1"/>
</dbReference>
<evidence type="ECO:0000259" key="1">
    <source>
        <dbReference type="PROSITE" id="PS50181"/>
    </source>
</evidence>
<dbReference type="VEuPathDB" id="FungiDB:RhiirA1_423532"/>
<dbReference type="Gene3D" id="1.20.1280.50">
    <property type="match status" value="1"/>
</dbReference>
<comment type="caution">
    <text evidence="2">The sequence shown here is derived from an EMBL/GenBank/DDBJ whole genome shotgun (WGS) entry which is preliminary data.</text>
</comment>
<dbReference type="VEuPathDB" id="FungiDB:RhiirFUN_011726"/>
<accession>A0A2I1HBX2</accession>
<dbReference type="PROSITE" id="PS50181">
    <property type="entry name" value="FBOX"/>
    <property type="match status" value="1"/>
</dbReference>
<dbReference type="AlphaFoldDB" id="A0A2I1HBX2"/>
<dbReference type="InterPro" id="IPR036047">
    <property type="entry name" value="F-box-like_dom_sf"/>
</dbReference>
<protein>
    <recommendedName>
        <fullName evidence="1">F-box domain-containing protein</fullName>
    </recommendedName>
</protein>
<dbReference type="InterPro" id="IPR001810">
    <property type="entry name" value="F-box_dom"/>
</dbReference>
<dbReference type="CDD" id="cd09917">
    <property type="entry name" value="F-box_SF"/>
    <property type="match status" value="1"/>
</dbReference>